<dbReference type="EMBL" id="QKTW01000009">
    <property type="protein sequence ID" value="PZF73966.1"/>
    <property type="molecule type" value="Genomic_DNA"/>
</dbReference>
<reference evidence="4 5" key="1">
    <citation type="submission" date="2018-06" db="EMBL/GenBank/DDBJ databases">
        <title>Mucibacter soli gen. nov., sp. nov., a new member of the family Chitinophagaceae producing mucin.</title>
        <authorList>
            <person name="Kim M.-K."/>
            <person name="Park S."/>
            <person name="Kim T.-S."/>
            <person name="Joung Y."/>
            <person name="Han J.-H."/>
            <person name="Kim S.B."/>
        </authorList>
    </citation>
    <scope>NUCLEOTIDE SEQUENCE [LARGE SCALE GENOMIC DNA]</scope>
    <source>
        <strain evidence="4 5">R1-15</strain>
    </source>
</reference>
<evidence type="ECO:0000313" key="4">
    <source>
        <dbReference type="EMBL" id="PZF73966.1"/>
    </source>
</evidence>
<dbReference type="AlphaFoldDB" id="A0A2W2BKH4"/>
<dbReference type="PROSITE" id="PS50853">
    <property type="entry name" value="FN3"/>
    <property type="match status" value="1"/>
</dbReference>
<dbReference type="Pfam" id="PF18911">
    <property type="entry name" value="PKD_4"/>
    <property type="match status" value="1"/>
</dbReference>
<dbReference type="CDD" id="cd00146">
    <property type="entry name" value="PKD"/>
    <property type="match status" value="1"/>
</dbReference>
<dbReference type="InterPro" id="IPR036116">
    <property type="entry name" value="FN3_sf"/>
</dbReference>
<dbReference type="InterPro" id="IPR022409">
    <property type="entry name" value="PKD/Chitinase_dom"/>
</dbReference>
<evidence type="ECO:0000313" key="5">
    <source>
        <dbReference type="Proteomes" id="UP000248745"/>
    </source>
</evidence>
<dbReference type="Gene3D" id="2.60.40.2700">
    <property type="match status" value="1"/>
</dbReference>
<proteinExistence type="predicted"/>
<dbReference type="CDD" id="cd00063">
    <property type="entry name" value="FN3"/>
    <property type="match status" value="1"/>
</dbReference>
<dbReference type="RefSeq" id="WP_110998064.1">
    <property type="nucleotide sequence ID" value="NZ_QKTW01000009.1"/>
</dbReference>
<evidence type="ECO:0008006" key="6">
    <source>
        <dbReference type="Google" id="ProtNLM"/>
    </source>
</evidence>
<keyword evidence="5" id="KW-1185">Reference proteome</keyword>
<dbReference type="Proteomes" id="UP000248745">
    <property type="component" value="Unassembled WGS sequence"/>
</dbReference>
<dbReference type="InterPro" id="IPR013783">
    <property type="entry name" value="Ig-like_fold"/>
</dbReference>
<dbReference type="Gene3D" id="2.60.40.10">
    <property type="entry name" value="Immunoglobulins"/>
    <property type="match status" value="2"/>
</dbReference>
<dbReference type="InterPro" id="IPR026444">
    <property type="entry name" value="Secre_tail"/>
</dbReference>
<gene>
    <name evidence="4" type="ORF">DN068_06410</name>
</gene>
<feature type="region of interest" description="Disordered" evidence="1">
    <location>
        <begin position="463"/>
        <end position="482"/>
    </location>
</feature>
<dbReference type="NCBIfam" id="TIGR04183">
    <property type="entry name" value="Por_Secre_tail"/>
    <property type="match status" value="1"/>
</dbReference>
<feature type="domain" description="Fibronectin type-III" evidence="3">
    <location>
        <begin position="606"/>
        <end position="697"/>
    </location>
</feature>
<feature type="domain" description="PKD" evidence="2">
    <location>
        <begin position="973"/>
        <end position="1023"/>
    </location>
</feature>
<evidence type="ECO:0000256" key="1">
    <source>
        <dbReference type="SAM" id="MobiDB-lite"/>
    </source>
</evidence>
<accession>A0A2W2BKH4</accession>
<dbReference type="SMART" id="SM00089">
    <property type="entry name" value="PKD"/>
    <property type="match status" value="1"/>
</dbReference>
<organism evidence="4 5">
    <name type="scientific">Taibaiella soli</name>
    <dbReference type="NCBI Taxonomy" id="1649169"/>
    <lineage>
        <taxon>Bacteria</taxon>
        <taxon>Pseudomonadati</taxon>
        <taxon>Bacteroidota</taxon>
        <taxon>Chitinophagia</taxon>
        <taxon>Chitinophagales</taxon>
        <taxon>Chitinophagaceae</taxon>
        <taxon>Taibaiella</taxon>
    </lineage>
</organism>
<dbReference type="Pfam" id="PF18962">
    <property type="entry name" value="Por_Secre_tail"/>
    <property type="match status" value="1"/>
</dbReference>
<evidence type="ECO:0000259" key="2">
    <source>
        <dbReference type="PROSITE" id="PS50093"/>
    </source>
</evidence>
<dbReference type="PROSITE" id="PS50093">
    <property type="entry name" value="PKD"/>
    <property type="match status" value="1"/>
</dbReference>
<dbReference type="SMART" id="SM00060">
    <property type="entry name" value="FN3"/>
    <property type="match status" value="2"/>
</dbReference>
<protein>
    <recommendedName>
        <fullName evidence="6">PKD domain-containing protein</fullName>
    </recommendedName>
</protein>
<dbReference type="SUPFAM" id="SSF49299">
    <property type="entry name" value="PKD domain"/>
    <property type="match status" value="1"/>
</dbReference>
<dbReference type="Pfam" id="PF00041">
    <property type="entry name" value="fn3"/>
    <property type="match status" value="1"/>
</dbReference>
<dbReference type="InterPro" id="IPR000601">
    <property type="entry name" value="PKD_dom"/>
</dbReference>
<dbReference type="InterPro" id="IPR035986">
    <property type="entry name" value="PKD_dom_sf"/>
</dbReference>
<dbReference type="InterPro" id="IPR003961">
    <property type="entry name" value="FN3_dom"/>
</dbReference>
<sequence length="1112" mass="115492">MKKVLFSLSGGRILKATALFASLFLLALQSTGQLVSNYSFSQSSGTYTPITGGTVVVSNSEPYPGGDDSAAMDDFIYHPITLPFSFYFNGGTYTQATICTNGWIAFGSGTFLGSTPISGSDPDFSGIIAALGVDLMGPSGATGTFTNGSATITNVSNTTSCVAGAKIQGNDVPAGATISSFTANTITMSAAATSSGTGDFFSFTSGEIRTATTGTSPNRTFIIQFKNMGIYANSSTAPNNVGLNFQIQLSEGGGNTANQTVSVVYGSSFISNSSTRTAQVGLRGASSSDYNNRTSTWALSTAGGSNNSTISLSSSSIPVSGLTYTWNPPPACNGTPAAGTASANTATACIGSPFTLSTAGATATPGIVFQWQSSPTGAGTFTDITGANTANYTVTNQTAATDYRLKVTCTNGGASVNSNTVTVAQSAPPTVATLPYYQSFESWTTSCYTNQLPGNSWIVSPGTGDNSWRRDDQGSSANWSSTAGDYTPASKYGAHSARFHSFNTPALDSGTMDLYINLSPAGTKEISFYYINQDGDDSLVVSLSTNGGSSWTNLGTLKAAVDWTYALFATTSTSANAIIRFKGVSDYGGTDIGMDSLTVRVPTCVAPNTLTATSAVTGSSATLGWTQTGTPAQWQIAYGTNGFFVGTPVMQYASSTTATLSNLSPGASYYYYVRAICGSGDTSSWAGPYYFTMNCPTAATLPYIQTFDNYLPGCWTEAQGYLGTGTTLSGNYTAWYPSYYLNDVSVNNPAVDINLYSTGTNDWLISPSIDLGSGGNAVISFNFGVVEYADIIPAQLGSDDSVAIVVSTNNGATWSKANIVKLFTAANTPVNNTTGGARFTVPLTGYTGVVKIGIYATEGAINDPADNEIFVDSLLITSCNLSAIHLGNDTSFCQGNIMTLFANAPGATYHWNNNSTGDTLLVNATGIYYVTASAQGCAVSDTITITVDPLPTITAINTSGSSPAISFTANVQNATSYAWTFGDNTSATTASPTHTYTANGTYTVQLIATNDCGSDTLTKTLTISGLGVSNVIAEKDLNIYPNPANNVVTIENSSTAQLQTLSVINNVGMVVAQQQLNSKKELVKLSSLAAGIYTFLIQTDKGFVTRKIVVIR</sequence>
<comment type="caution">
    <text evidence="4">The sequence shown here is derived from an EMBL/GenBank/DDBJ whole genome shotgun (WGS) entry which is preliminary data.</text>
</comment>
<dbReference type="SUPFAM" id="SSF49265">
    <property type="entry name" value="Fibronectin type III"/>
    <property type="match status" value="1"/>
</dbReference>
<name>A0A2W2BKH4_9BACT</name>
<evidence type="ECO:0000259" key="3">
    <source>
        <dbReference type="PROSITE" id="PS50853"/>
    </source>
</evidence>
<dbReference type="OrthoDB" id="644614at2"/>